<protein>
    <submittedName>
        <fullName evidence="1">Retrovirus-related Pol polyprotein from transposon RE1</fullName>
    </submittedName>
</protein>
<dbReference type="PANTHER" id="PTHR11439:SF483">
    <property type="entry name" value="PEPTIDE SYNTHASE GLIP-LIKE, PUTATIVE (AFU_ORTHOLOGUE AFUA_3G12920)-RELATED"/>
    <property type="match status" value="1"/>
</dbReference>
<dbReference type="CDD" id="cd09272">
    <property type="entry name" value="RNase_HI_RT_Ty1"/>
    <property type="match status" value="1"/>
</dbReference>
<name>A0A438IHG1_VITVI</name>
<proteinExistence type="predicted"/>
<reference evidence="1 2" key="1">
    <citation type="journal article" date="2018" name="PLoS Genet.">
        <title>Population sequencing reveals clonal diversity and ancestral inbreeding in the grapevine cultivar Chardonnay.</title>
        <authorList>
            <person name="Roach M.J."/>
            <person name="Johnson D.L."/>
            <person name="Bohlmann J."/>
            <person name="van Vuuren H.J."/>
            <person name="Jones S.J."/>
            <person name="Pretorius I.S."/>
            <person name="Schmidt S.A."/>
            <person name="Borneman A.R."/>
        </authorList>
    </citation>
    <scope>NUCLEOTIDE SEQUENCE [LARGE SCALE GENOMIC DNA]</scope>
    <source>
        <strain evidence="2">cv. Chardonnay</strain>
        <tissue evidence="1">Leaf</tissue>
    </source>
</reference>
<accession>A0A438IHG1</accession>
<evidence type="ECO:0000313" key="2">
    <source>
        <dbReference type="Proteomes" id="UP000288805"/>
    </source>
</evidence>
<dbReference type="AlphaFoldDB" id="A0A438IHG1"/>
<dbReference type="Proteomes" id="UP000288805">
    <property type="component" value="Unassembled WGS sequence"/>
</dbReference>
<dbReference type="EMBL" id="QGNW01000109">
    <property type="protein sequence ID" value="RVW96171.1"/>
    <property type="molecule type" value="Genomic_DNA"/>
</dbReference>
<sequence length="143" mass="16069">MFTTAYVVYLDGNVILWSSYKQKSITHSSTEAEYHVVATTTVELSWVQSLLGELRVSLPKLLVIHCDNVDATYLCANLVFHSCMKHISIDFHFLRDKVDQGSLIVFYISSGDQFADTVTKLLSYTRFEQLHSKIGVSDGGSIL</sequence>
<comment type="caution">
    <text evidence="1">The sequence shown here is derived from an EMBL/GenBank/DDBJ whole genome shotgun (WGS) entry which is preliminary data.</text>
</comment>
<dbReference type="PANTHER" id="PTHR11439">
    <property type="entry name" value="GAG-POL-RELATED RETROTRANSPOSON"/>
    <property type="match status" value="1"/>
</dbReference>
<gene>
    <name evidence="1" type="primary">RE1_1620</name>
    <name evidence="1" type="ORF">CK203_037808</name>
</gene>
<evidence type="ECO:0000313" key="1">
    <source>
        <dbReference type="EMBL" id="RVW96171.1"/>
    </source>
</evidence>
<organism evidence="1 2">
    <name type="scientific">Vitis vinifera</name>
    <name type="common">Grape</name>
    <dbReference type="NCBI Taxonomy" id="29760"/>
    <lineage>
        <taxon>Eukaryota</taxon>
        <taxon>Viridiplantae</taxon>
        <taxon>Streptophyta</taxon>
        <taxon>Embryophyta</taxon>
        <taxon>Tracheophyta</taxon>
        <taxon>Spermatophyta</taxon>
        <taxon>Magnoliopsida</taxon>
        <taxon>eudicotyledons</taxon>
        <taxon>Gunneridae</taxon>
        <taxon>Pentapetalae</taxon>
        <taxon>rosids</taxon>
        <taxon>Vitales</taxon>
        <taxon>Vitaceae</taxon>
        <taxon>Viteae</taxon>
        <taxon>Vitis</taxon>
    </lineage>
</organism>